<dbReference type="SUPFAM" id="SSF56519">
    <property type="entry name" value="Penicillin binding protein dimerisation domain"/>
    <property type="match status" value="2"/>
</dbReference>
<evidence type="ECO:0000256" key="3">
    <source>
        <dbReference type="ARBA" id="ARBA00007171"/>
    </source>
</evidence>
<sequence>MKFLEKLKNRYNIIMIVISAMLVVLLFRLATLTIVEGDKYREMSDNKRVKEIATTAPRGEIRDRYGRLLAGNKPSFTVQILKDELNIKDKKKKNEVILNLIRLLEEDGVDYIDEFPIELNKFKYIDENDYSEDLSDPEDMIIDIIVEKNLLKEILNTYYIGDNEGHFQYLTVNKAIHALQNKGLEVPILTDFNGENVLLSFDETKDIDKWKLENNLPPNIEPKDALLRLIDNDKSIIRKIIDHPISRELTYNVLSSKGLINNIKMIPYSLIYEDEYIEQKRSLMRNYSGITMESSGEDDFVNIVLDTNIKELLEVVVEEIDEKGNIIKRVVPGEVLIRKIEESGEKCPVTFEIDEETKRVVYKYVDKSSSKEITPINCLIEQGKKTKAINAMITDQSIKATAQEILLENGINPKISVSNLEYVSINDKKDWYKRFKIPEDYDVDKAFNYLRDNFKISDKLSKYEIRSMLLIYDQLSKQGYMAYKPINIAYGIKNTTVAKIEEGGMDLPGISVSIEPVRYYPMGSTAAHILGYIGKISQPNEIKKYIDGKKYSPSDLIGKTGVEEKFEDKLKGKDGTKKVEVDVLGNTINVLDEKKAIPGNNLYLTIDSELQKVADESLKYGLEQIRAGGLYESKWGNYKFGTNKKERRPYVNATSGALVAIDVKTGEVLAMSSYPSYDPNLFATGISSADWASLFPENDEDPLAPRPLYNIATQTAIQPGSTFKMITGLAALENGFSPTKTIRDMGYVDIGTKRFGCWLWNSHRGTHGAENLYDALKDSCNYYFYSLTLGKNPRTGEGLGMKVDIEDIVRLSKEFGMNDKTGIEIDIPSEAHGGVPDPERKVANTKATLKRYLNQNFTKYLKSDMFLSEAEIKKDIEEIVSWLECEEPLTRGEVFRRLDKMGIDPEKKLDGEREGLVDKIKYSYLDQAGWSVADTLNISIGQGQNAYTPIQMANYIAILANGGYRHNVSVVDSIKNYDNTKTIYEGERDKEKVQLNNYENLEHVKLGMRKVVTEGTAKSTFSGFPISVAAKTGTAQKSGRNPATGALYDDFAWFVAFAPYEDPEIAVAVVLFQGGSGGYAGPIARDIIAEYLGLNKEEVKEKLPFTTELAR</sequence>
<dbReference type="InterPro" id="IPR012338">
    <property type="entry name" value="Beta-lactam/transpept-like"/>
</dbReference>
<keyword evidence="6" id="KW-0133">Cell shape</keyword>
<dbReference type="RefSeq" id="WP_084604126.1">
    <property type="nucleotide sequence ID" value="NZ_FQXR01000003.1"/>
</dbReference>
<evidence type="ECO:0000256" key="2">
    <source>
        <dbReference type="ARBA" id="ARBA00004236"/>
    </source>
</evidence>
<organism evidence="14 15">
    <name type="scientific">Sporanaerobacter acetigenes DSM 13106</name>
    <dbReference type="NCBI Taxonomy" id="1123281"/>
    <lineage>
        <taxon>Bacteria</taxon>
        <taxon>Bacillati</taxon>
        <taxon>Bacillota</taxon>
        <taxon>Tissierellia</taxon>
        <taxon>Tissierellales</taxon>
        <taxon>Sporanaerobacteraceae</taxon>
        <taxon>Sporanaerobacter</taxon>
    </lineage>
</organism>
<evidence type="ECO:0000259" key="13">
    <source>
        <dbReference type="Pfam" id="PF03717"/>
    </source>
</evidence>
<name>A0A1M5UX41_9FIRM</name>
<feature type="transmembrane region" description="Helical" evidence="11">
    <location>
        <begin position="12"/>
        <end position="35"/>
    </location>
</feature>
<evidence type="ECO:0000259" key="12">
    <source>
        <dbReference type="Pfam" id="PF00905"/>
    </source>
</evidence>
<dbReference type="STRING" id="1123281.SAMN02745180_00801"/>
<dbReference type="PANTHER" id="PTHR30627:SF2">
    <property type="entry name" value="PEPTIDOGLYCAN D,D-TRANSPEPTIDASE MRDA"/>
    <property type="match status" value="1"/>
</dbReference>
<keyword evidence="7" id="KW-0573">Peptidoglycan synthesis</keyword>
<dbReference type="PANTHER" id="PTHR30627">
    <property type="entry name" value="PEPTIDOGLYCAN D,D-TRANSPEPTIDASE"/>
    <property type="match status" value="1"/>
</dbReference>
<dbReference type="InterPro" id="IPR050515">
    <property type="entry name" value="Beta-lactam/transpept"/>
</dbReference>
<keyword evidence="9 11" id="KW-0472">Membrane</keyword>
<evidence type="ECO:0000256" key="8">
    <source>
        <dbReference type="ARBA" id="ARBA00022989"/>
    </source>
</evidence>
<dbReference type="GO" id="GO:0071555">
    <property type="term" value="P:cell wall organization"/>
    <property type="evidence" value="ECO:0007669"/>
    <property type="project" value="TreeGrafter"/>
</dbReference>
<protein>
    <submittedName>
        <fullName evidence="14">Penicillin-binding protein 2</fullName>
    </submittedName>
</protein>
<dbReference type="Gene3D" id="3.90.1310.10">
    <property type="entry name" value="Penicillin-binding protein 2a (Domain 2)"/>
    <property type="match status" value="2"/>
</dbReference>
<keyword evidence="4" id="KW-1003">Cell membrane</keyword>
<gene>
    <name evidence="14" type="ORF">SAMN02745180_00801</name>
</gene>
<evidence type="ECO:0000256" key="7">
    <source>
        <dbReference type="ARBA" id="ARBA00022984"/>
    </source>
</evidence>
<dbReference type="Proteomes" id="UP000184389">
    <property type="component" value="Unassembled WGS sequence"/>
</dbReference>
<dbReference type="Gene3D" id="3.40.710.10">
    <property type="entry name" value="DD-peptidase/beta-lactamase superfamily"/>
    <property type="match status" value="2"/>
</dbReference>
<evidence type="ECO:0000256" key="11">
    <source>
        <dbReference type="SAM" id="Phobius"/>
    </source>
</evidence>
<dbReference type="GO" id="GO:0008800">
    <property type="term" value="F:beta-lactamase activity"/>
    <property type="evidence" value="ECO:0007669"/>
    <property type="project" value="UniProtKB-EC"/>
</dbReference>
<dbReference type="GO" id="GO:0046677">
    <property type="term" value="P:response to antibiotic"/>
    <property type="evidence" value="ECO:0007669"/>
    <property type="project" value="UniProtKB-KW"/>
</dbReference>
<dbReference type="Pfam" id="PF00905">
    <property type="entry name" value="Transpeptidase"/>
    <property type="match status" value="2"/>
</dbReference>
<keyword evidence="10" id="KW-0961">Cell wall biogenesis/degradation</keyword>
<comment type="subcellular location">
    <subcellularLocation>
        <location evidence="2">Cell membrane</location>
    </subcellularLocation>
    <subcellularLocation>
        <location evidence="1">Membrane</location>
        <topology evidence="1">Single-pass membrane protein</topology>
    </subcellularLocation>
</comment>
<evidence type="ECO:0000256" key="4">
    <source>
        <dbReference type="ARBA" id="ARBA00022475"/>
    </source>
</evidence>
<keyword evidence="8 11" id="KW-1133">Transmembrane helix</keyword>
<dbReference type="SUPFAM" id="SSF56601">
    <property type="entry name" value="beta-lactamase/transpeptidase-like"/>
    <property type="match status" value="1"/>
</dbReference>
<dbReference type="AlphaFoldDB" id="A0A1M5UX41"/>
<dbReference type="InterPro" id="IPR001460">
    <property type="entry name" value="PCN-bd_Tpept"/>
</dbReference>
<evidence type="ECO:0000256" key="6">
    <source>
        <dbReference type="ARBA" id="ARBA00022960"/>
    </source>
</evidence>
<feature type="domain" description="Penicillin-binding protein transpeptidase" evidence="12">
    <location>
        <begin position="909"/>
        <end position="1088"/>
    </location>
</feature>
<evidence type="ECO:0000313" key="15">
    <source>
        <dbReference type="Proteomes" id="UP000184389"/>
    </source>
</evidence>
<comment type="similarity">
    <text evidence="3">Belongs to the transpeptidase family.</text>
</comment>
<dbReference type="InterPro" id="IPR005311">
    <property type="entry name" value="PBP_dimer"/>
</dbReference>
<dbReference type="EMBL" id="FQXR01000003">
    <property type="protein sequence ID" value="SHH67519.1"/>
    <property type="molecule type" value="Genomic_DNA"/>
</dbReference>
<evidence type="ECO:0000256" key="5">
    <source>
        <dbReference type="ARBA" id="ARBA00022692"/>
    </source>
</evidence>
<dbReference type="GO" id="GO:0008658">
    <property type="term" value="F:penicillin binding"/>
    <property type="evidence" value="ECO:0007669"/>
    <property type="project" value="InterPro"/>
</dbReference>
<feature type="domain" description="Penicillin-binding protein dimerisation" evidence="13">
    <location>
        <begin position="54"/>
        <end position="136"/>
    </location>
</feature>
<reference evidence="14 15" key="1">
    <citation type="submission" date="2016-11" db="EMBL/GenBank/DDBJ databases">
        <authorList>
            <person name="Jaros S."/>
            <person name="Januszkiewicz K."/>
            <person name="Wedrychowicz H."/>
        </authorList>
    </citation>
    <scope>NUCLEOTIDE SEQUENCE [LARGE SCALE GENOMIC DNA]</scope>
    <source>
        <strain evidence="14 15">DSM 13106</strain>
    </source>
</reference>
<dbReference type="OrthoDB" id="9757901at2"/>
<keyword evidence="15" id="KW-1185">Reference proteome</keyword>
<proteinExistence type="inferred from homology"/>
<evidence type="ECO:0000313" key="14">
    <source>
        <dbReference type="EMBL" id="SHH67519.1"/>
    </source>
</evidence>
<accession>A0A1M5UX41</accession>
<feature type="domain" description="Penicillin-binding protein dimerisation" evidence="13">
    <location>
        <begin position="434"/>
        <end position="590"/>
    </location>
</feature>
<dbReference type="GO" id="GO:0005886">
    <property type="term" value="C:plasma membrane"/>
    <property type="evidence" value="ECO:0007669"/>
    <property type="project" value="TreeGrafter"/>
</dbReference>
<evidence type="ECO:0000256" key="10">
    <source>
        <dbReference type="ARBA" id="ARBA00023316"/>
    </source>
</evidence>
<dbReference type="Pfam" id="PF03717">
    <property type="entry name" value="PBP_dimer"/>
    <property type="match status" value="2"/>
</dbReference>
<evidence type="ECO:0000256" key="1">
    <source>
        <dbReference type="ARBA" id="ARBA00004167"/>
    </source>
</evidence>
<evidence type="ECO:0000256" key="9">
    <source>
        <dbReference type="ARBA" id="ARBA00023136"/>
    </source>
</evidence>
<keyword evidence="5 11" id="KW-0812">Transmembrane</keyword>
<dbReference type="InterPro" id="IPR036138">
    <property type="entry name" value="PBP_dimer_sf"/>
</dbReference>
<feature type="domain" description="Penicillin-binding protein transpeptidase" evidence="12">
    <location>
        <begin position="656"/>
        <end position="840"/>
    </location>
</feature>